<reference evidence="9" key="1">
    <citation type="journal article" date="2014" name="Nat. Genet.">
        <title>A reference genome for common bean and genome-wide analysis of dual domestications.</title>
        <authorList>
            <person name="Schmutz J."/>
            <person name="McClean P.E."/>
            <person name="Mamidi S."/>
            <person name="Wu G.A."/>
            <person name="Cannon S.B."/>
            <person name="Grimwood J."/>
            <person name="Jenkins J."/>
            <person name="Shu S."/>
            <person name="Song Q."/>
            <person name="Chavarro C."/>
            <person name="Torres-Torres M."/>
            <person name="Geffroy V."/>
            <person name="Moghaddam S.M."/>
            <person name="Gao D."/>
            <person name="Abernathy B."/>
            <person name="Barry K."/>
            <person name="Blair M."/>
            <person name="Brick M.A."/>
            <person name="Chovatia M."/>
            <person name="Gepts P."/>
            <person name="Goodstein D.M."/>
            <person name="Gonzales M."/>
            <person name="Hellsten U."/>
            <person name="Hyten D.L."/>
            <person name="Jia G."/>
            <person name="Kelly J.D."/>
            <person name="Kudrna D."/>
            <person name="Lee R."/>
            <person name="Richard M.M."/>
            <person name="Miklas P.N."/>
            <person name="Osorno J.M."/>
            <person name="Rodrigues J."/>
            <person name="Thareau V."/>
            <person name="Urrea C.A."/>
            <person name="Wang M."/>
            <person name="Yu Y."/>
            <person name="Zhang M."/>
            <person name="Wing R.A."/>
            <person name="Cregan P.B."/>
            <person name="Rokhsar D.S."/>
            <person name="Jackson S.A."/>
        </authorList>
    </citation>
    <scope>NUCLEOTIDE SEQUENCE [LARGE SCALE GENOMIC DNA]</scope>
    <source>
        <strain evidence="9">cv. G19833</strain>
    </source>
</reference>
<dbReference type="InterPro" id="IPR002100">
    <property type="entry name" value="TF_MADSbox"/>
</dbReference>
<evidence type="ECO:0000259" key="7">
    <source>
        <dbReference type="PROSITE" id="PS50066"/>
    </source>
</evidence>
<organism evidence="8 9">
    <name type="scientific">Phaseolus vulgaris</name>
    <name type="common">Kidney bean</name>
    <name type="synonym">French bean</name>
    <dbReference type="NCBI Taxonomy" id="3885"/>
    <lineage>
        <taxon>Eukaryota</taxon>
        <taxon>Viridiplantae</taxon>
        <taxon>Streptophyta</taxon>
        <taxon>Embryophyta</taxon>
        <taxon>Tracheophyta</taxon>
        <taxon>Spermatophyta</taxon>
        <taxon>Magnoliopsida</taxon>
        <taxon>eudicotyledons</taxon>
        <taxon>Gunneridae</taxon>
        <taxon>Pentapetalae</taxon>
        <taxon>rosids</taxon>
        <taxon>fabids</taxon>
        <taxon>Fabales</taxon>
        <taxon>Fabaceae</taxon>
        <taxon>Papilionoideae</taxon>
        <taxon>50 kb inversion clade</taxon>
        <taxon>NPAAA clade</taxon>
        <taxon>indigoferoid/millettioid clade</taxon>
        <taxon>Phaseoleae</taxon>
        <taxon>Phaseolus</taxon>
    </lineage>
</organism>
<dbReference type="InterPro" id="IPR036879">
    <property type="entry name" value="TF_MADSbox_sf"/>
</dbReference>
<keyword evidence="9" id="KW-1185">Reference proteome</keyword>
<dbReference type="OrthoDB" id="779403at2759"/>
<dbReference type="InterPro" id="IPR033897">
    <property type="entry name" value="SRF-like_MADS-box"/>
</dbReference>
<comment type="subcellular location">
    <subcellularLocation>
        <location evidence="1">Nucleus</location>
    </subcellularLocation>
</comment>
<dbReference type="InterPro" id="IPR050142">
    <property type="entry name" value="MADS-box/MEF2_TF"/>
</dbReference>
<dbReference type="SMR" id="V7BLL0"/>
<dbReference type="AlphaFoldDB" id="V7BLL0"/>
<dbReference type="GO" id="GO:0000987">
    <property type="term" value="F:cis-regulatory region sequence-specific DNA binding"/>
    <property type="evidence" value="ECO:0007669"/>
    <property type="project" value="InterPro"/>
</dbReference>
<evidence type="ECO:0000256" key="2">
    <source>
        <dbReference type="ARBA" id="ARBA00023015"/>
    </source>
</evidence>
<protein>
    <recommendedName>
        <fullName evidence="7">MADS-box domain-containing protein</fullName>
    </recommendedName>
</protein>
<dbReference type="GO" id="GO:0005634">
    <property type="term" value="C:nucleus"/>
    <property type="evidence" value="ECO:0007669"/>
    <property type="project" value="UniProtKB-SubCell"/>
</dbReference>
<dbReference type="Pfam" id="PF00319">
    <property type="entry name" value="SRF-TF"/>
    <property type="match status" value="1"/>
</dbReference>
<feature type="domain" description="MADS-box" evidence="7">
    <location>
        <begin position="1"/>
        <end position="49"/>
    </location>
</feature>
<evidence type="ECO:0000256" key="5">
    <source>
        <dbReference type="ARBA" id="ARBA00023242"/>
    </source>
</evidence>
<dbReference type="Gramene" id="ESW18869">
    <property type="protein sequence ID" value="ESW18869"/>
    <property type="gene ID" value="PHAVU_006G077700g"/>
</dbReference>
<dbReference type="CDD" id="cd00266">
    <property type="entry name" value="MADS_SRF_like"/>
    <property type="match status" value="1"/>
</dbReference>
<evidence type="ECO:0000313" key="8">
    <source>
        <dbReference type="EMBL" id="ESW18869.1"/>
    </source>
</evidence>
<dbReference type="SUPFAM" id="SSF55455">
    <property type="entry name" value="SRF-like"/>
    <property type="match status" value="1"/>
</dbReference>
<evidence type="ECO:0000256" key="6">
    <source>
        <dbReference type="SAM" id="Coils"/>
    </source>
</evidence>
<name>V7BLL0_PHAVU</name>
<keyword evidence="6" id="KW-0175">Coiled coil</keyword>
<keyword evidence="3" id="KW-0238">DNA-binding</keyword>
<gene>
    <name evidence="8" type="ORF">PHAVU_006G077700g</name>
</gene>
<feature type="coiled-coil region" evidence="6">
    <location>
        <begin position="88"/>
        <end position="115"/>
    </location>
</feature>
<dbReference type="Gene3D" id="3.40.1810.10">
    <property type="entry name" value="Transcription factor, MADS-box"/>
    <property type="match status" value="1"/>
</dbReference>
<dbReference type="Proteomes" id="UP000000226">
    <property type="component" value="Chromosome 6"/>
</dbReference>
<sequence length="237" mass="26567">MARKKVDLTFITKTSKRKATFKKRKNGLIKKIGEISILCGIQACAIIYSPDEPDQPEVWPSEEGVESAISRFRSVSELEQSKKMFCQESFLRQRIVKVQEQLKKVRNENRKKEIGHLISQYITVGNNLESANIIDLNDISFLADQCLEDITKKISARKAQMVTPVAENGGQTMTHGGQTVTHGEQAQVNHVQGPYTDVDAMQNMNWSSDIINAGAANDMLALEDVNVQSGWLNQYIP</sequence>
<evidence type="ECO:0000256" key="4">
    <source>
        <dbReference type="ARBA" id="ARBA00023163"/>
    </source>
</evidence>
<evidence type="ECO:0000256" key="3">
    <source>
        <dbReference type="ARBA" id="ARBA00023125"/>
    </source>
</evidence>
<accession>V7BLL0</accession>
<dbReference type="GO" id="GO:0000981">
    <property type="term" value="F:DNA-binding transcription factor activity, RNA polymerase II-specific"/>
    <property type="evidence" value="ECO:0007669"/>
    <property type="project" value="InterPro"/>
</dbReference>
<dbReference type="eggNOG" id="KOG0014">
    <property type="taxonomic scope" value="Eukaryota"/>
</dbReference>
<dbReference type="GO" id="GO:0045944">
    <property type="term" value="P:positive regulation of transcription by RNA polymerase II"/>
    <property type="evidence" value="ECO:0007669"/>
    <property type="project" value="InterPro"/>
</dbReference>
<dbReference type="PROSITE" id="PS50066">
    <property type="entry name" value="MADS_BOX_2"/>
    <property type="match status" value="1"/>
</dbReference>
<keyword evidence="4" id="KW-0804">Transcription</keyword>
<dbReference type="PANTHER" id="PTHR48019">
    <property type="entry name" value="SERUM RESPONSE FACTOR HOMOLOG"/>
    <property type="match status" value="1"/>
</dbReference>
<keyword evidence="5" id="KW-0539">Nucleus</keyword>
<dbReference type="FunFam" id="3.40.1810.10:FF:000024">
    <property type="entry name" value="Agamous-like MADS-box protein AGL80"/>
    <property type="match status" value="1"/>
</dbReference>
<evidence type="ECO:0000313" key="9">
    <source>
        <dbReference type="Proteomes" id="UP000000226"/>
    </source>
</evidence>
<dbReference type="EMBL" id="CM002293">
    <property type="protein sequence ID" value="ESW18869.1"/>
    <property type="molecule type" value="Genomic_DNA"/>
</dbReference>
<evidence type="ECO:0000256" key="1">
    <source>
        <dbReference type="ARBA" id="ARBA00004123"/>
    </source>
</evidence>
<proteinExistence type="predicted"/>
<keyword evidence="2" id="KW-0805">Transcription regulation</keyword>
<dbReference type="GO" id="GO:0046983">
    <property type="term" value="F:protein dimerization activity"/>
    <property type="evidence" value="ECO:0007669"/>
    <property type="project" value="InterPro"/>
</dbReference>
<dbReference type="PRINTS" id="PR00404">
    <property type="entry name" value="MADSDOMAIN"/>
</dbReference>
<dbReference type="SMART" id="SM00432">
    <property type="entry name" value="MADS"/>
    <property type="match status" value="1"/>
</dbReference>
<dbReference type="OMA" id="WPSEEGV"/>